<dbReference type="AlphaFoldDB" id="A0A5R9J449"/>
<feature type="transmembrane region" description="Helical" evidence="8">
    <location>
        <begin position="484"/>
        <end position="508"/>
    </location>
</feature>
<protein>
    <submittedName>
        <fullName evidence="9">Efflux RND transporter permease subunit</fullName>
    </submittedName>
</protein>
<dbReference type="Gene3D" id="1.20.1640.10">
    <property type="entry name" value="Multidrug efflux transporter AcrB transmembrane domain"/>
    <property type="match status" value="2"/>
</dbReference>
<feature type="transmembrane region" description="Helical" evidence="8">
    <location>
        <begin position="974"/>
        <end position="993"/>
    </location>
</feature>
<organism evidence="9 10">
    <name type="scientific">Lichenicoccus roseus</name>
    <dbReference type="NCBI Taxonomy" id="2683649"/>
    <lineage>
        <taxon>Bacteria</taxon>
        <taxon>Pseudomonadati</taxon>
        <taxon>Pseudomonadota</taxon>
        <taxon>Alphaproteobacteria</taxon>
        <taxon>Acetobacterales</taxon>
        <taxon>Acetobacteraceae</taxon>
        <taxon>Lichenicoccus</taxon>
    </lineage>
</organism>
<sequence>MPRNRAGLAGLALRFRTLVFLAVGLLVAGGVLDVLQLPVESVPDISPREVLVTIVAPGLAPEDVERLVTFPIETQMTGLPKVTDLRSVSRFGVSVVYVEFADDTDIYLDRTLVNERLQAARAMIGVPGIAPSIGPLSTGLGEIMQFQLADERPEAAGDAQRSLMQLHTIMQWQVAPQLKQVPGVADLNINGGDEATFEVRVDASALIRYGIPVGDVFRAVDANNAAAGGAWIEHNQEQQVVVGNGLIGSLDDLGRIVLRTGADGVPVLIRDVAEVRMAPRVRLGAVTRDGHGEIVNAVVLMLTGSNSGVVAAAARAKLQAIQRTLPQGIAIRPFYDRTDLTRRTIRTVEENLLSGAFLVVAVLLLVLGDWRAALVIGSVIPLALLLAMIGMHHLGISANLMSLGAIDFGMIVDGSVVLVENVLRRRGTREGSGEQGRRGLIGDAASEVSRPICFAIAIIVIVYLPVLSLQSIEGKMFRPMAFTVILALLASLLLSLTWIPAIASVALAKRTTAGQRESWLIRTLRRPYRPALAWCEAHPWPTAGAALVLVAVAALLARGLGGEFIPQLEEGSLVVTSERLPSVALPTSIADTTLIERTLKRFPEVATVVSNTGTAAIPTDPMGVNQSDSFIMLRPRGQWKTAPDQAGLVSAYGKALQQTVPGMLFTWSQPVQMRMEDLLEGVRTDVAISIYGDDLGKLASLGQQVARVVGGVRGAADTQPEQIGGLPFLHVDIDRDAAARRGVNARDVLDVVEAVGGHVGSIVVVGDAQLYTQVRFAPGDRDSLEHIRMLTVQRATGGAIPLEEVAHVSLSSGPSQISRDQVQRRTVVQTNVRGRDATSFVAAAQQAVSQEVHLPTGYRIEWSGQFQNLQQATARLSLVVPVALTLIFVMLYMAFGSFRIAGLIFANLPVAATGGVFALVLRGLPFSVSAGIGFIALFGVAILNGVVLVSTIVRLQSEGAEAGKAAAEAAESRFRPVLTTALVASLGFIPMAISTTAGAEVERPLATVVIGGLLTSTLLTLLVLPALYARVAGRRTSQAPGS</sequence>
<keyword evidence="4" id="KW-1003">Cell membrane</keyword>
<feature type="transmembrane region" description="Helical" evidence="8">
    <location>
        <begin position="400"/>
        <end position="419"/>
    </location>
</feature>
<keyword evidence="7 8" id="KW-0472">Membrane</keyword>
<reference evidence="9 10" key="1">
    <citation type="submission" date="2019-05" db="EMBL/GenBank/DDBJ databases">
        <authorList>
            <person name="Pankratov T."/>
            <person name="Grouzdev D."/>
        </authorList>
    </citation>
    <scope>NUCLEOTIDE SEQUENCE [LARGE SCALE GENOMIC DNA]</scope>
    <source>
        <strain evidence="9 10">KEBCLARHB70R</strain>
    </source>
</reference>
<accession>A0A5R9J449</accession>
<dbReference type="GO" id="GO:0042910">
    <property type="term" value="F:xenobiotic transmembrane transporter activity"/>
    <property type="evidence" value="ECO:0007669"/>
    <property type="project" value="TreeGrafter"/>
</dbReference>
<feature type="transmembrane region" description="Helical" evidence="8">
    <location>
        <begin position="930"/>
        <end position="953"/>
    </location>
</feature>
<dbReference type="PRINTS" id="PR00702">
    <property type="entry name" value="ACRIFLAVINRP"/>
</dbReference>
<dbReference type="RefSeq" id="WP_138325867.1">
    <property type="nucleotide sequence ID" value="NZ_VCDI01000003.1"/>
</dbReference>
<feature type="transmembrane region" description="Helical" evidence="8">
    <location>
        <begin position="876"/>
        <end position="895"/>
    </location>
</feature>
<evidence type="ECO:0000313" key="9">
    <source>
        <dbReference type="EMBL" id="TLU72405.1"/>
    </source>
</evidence>
<dbReference type="NCBIfam" id="TIGR00914">
    <property type="entry name" value="2A0601"/>
    <property type="match status" value="1"/>
</dbReference>
<keyword evidence="5 8" id="KW-0812">Transmembrane</keyword>
<evidence type="ECO:0000256" key="6">
    <source>
        <dbReference type="ARBA" id="ARBA00022989"/>
    </source>
</evidence>
<evidence type="ECO:0000256" key="8">
    <source>
        <dbReference type="SAM" id="Phobius"/>
    </source>
</evidence>
<evidence type="ECO:0000256" key="1">
    <source>
        <dbReference type="ARBA" id="ARBA00004651"/>
    </source>
</evidence>
<dbReference type="InterPro" id="IPR027463">
    <property type="entry name" value="AcrB_DN_DC_subdom"/>
</dbReference>
<name>A0A5R9J449_9PROT</name>
<dbReference type="GO" id="GO:0008324">
    <property type="term" value="F:monoatomic cation transmembrane transporter activity"/>
    <property type="evidence" value="ECO:0007669"/>
    <property type="project" value="InterPro"/>
</dbReference>
<proteinExistence type="inferred from homology"/>
<evidence type="ECO:0000256" key="7">
    <source>
        <dbReference type="ARBA" id="ARBA00023136"/>
    </source>
</evidence>
<dbReference type="PANTHER" id="PTHR32063">
    <property type="match status" value="1"/>
</dbReference>
<dbReference type="EMBL" id="VCDI01000003">
    <property type="protein sequence ID" value="TLU72405.1"/>
    <property type="molecule type" value="Genomic_DNA"/>
</dbReference>
<feature type="transmembrane region" description="Helical" evidence="8">
    <location>
        <begin position="374"/>
        <end position="394"/>
    </location>
</feature>
<dbReference type="SUPFAM" id="SSF82866">
    <property type="entry name" value="Multidrug efflux transporter AcrB transmembrane domain"/>
    <property type="match status" value="2"/>
</dbReference>
<dbReference type="Gene3D" id="3.30.2090.10">
    <property type="entry name" value="Multidrug efflux transporter AcrB TolC docking domain, DN and DC subdomains"/>
    <property type="match status" value="2"/>
</dbReference>
<keyword evidence="6 8" id="KW-1133">Transmembrane helix</keyword>
<dbReference type="GO" id="GO:0005886">
    <property type="term" value="C:plasma membrane"/>
    <property type="evidence" value="ECO:0007669"/>
    <property type="project" value="UniProtKB-SubCell"/>
</dbReference>
<comment type="caution">
    <text evidence="9">The sequence shown here is derived from an EMBL/GenBank/DDBJ whole genome shotgun (WGS) entry which is preliminary data.</text>
</comment>
<feature type="transmembrane region" description="Helical" evidence="8">
    <location>
        <begin position="351"/>
        <end position="367"/>
    </location>
</feature>
<gene>
    <name evidence="9" type="ORF">FE263_10035</name>
</gene>
<evidence type="ECO:0000256" key="4">
    <source>
        <dbReference type="ARBA" id="ARBA00022475"/>
    </source>
</evidence>
<dbReference type="Gene3D" id="3.30.70.1320">
    <property type="entry name" value="Multidrug efflux transporter AcrB pore domain like"/>
    <property type="match status" value="1"/>
</dbReference>
<feature type="transmembrane region" description="Helical" evidence="8">
    <location>
        <begin position="452"/>
        <end position="472"/>
    </location>
</feature>
<dbReference type="PANTHER" id="PTHR32063:SF24">
    <property type="entry name" value="CATION EFFLUX SYSTEM (ACRB_ACRD_ACRF FAMILY)"/>
    <property type="match status" value="1"/>
</dbReference>
<evidence type="ECO:0000256" key="3">
    <source>
        <dbReference type="ARBA" id="ARBA00022448"/>
    </source>
</evidence>
<evidence type="ECO:0000256" key="2">
    <source>
        <dbReference type="ARBA" id="ARBA00010942"/>
    </source>
</evidence>
<dbReference type="Proteomes" id="UP000305654">
    <property type="component" value="Unassembled WGS sequence"/>
</dbReference>
<comment type="similarity">
    <text evidence="2">Belongs to the resistance-nodulation-cell division (RND) (TC 2.A.6) family.</text>
</comment>
<keyword evidence="10" id="KW-1185">Reference proteome</keyword>
<dbReference type="Gene3D" id="3.30.70.1430">
    <property type="entry name" value="Multidrug efflux transporter AcrB pore domain"/>
    <property type="match status" value="2"/>
</dbReference>
<keyword evidence="3" id="KW-0813">Transport</keyword>
<dbReference type="InterPro" id="IPR004763">
    <property type="entry name" value="CusA-like"/>
</dbReference>
<dbReference type="InterPro" id="IPR001036">
    <property type="entry name" value="Acrflvin-R"/>
</dbReference>
<dbReference type="SUPFAM" id="SSF82693">
    <property type="entry name" value="Multidrug efflux transporter AcrB pore domain, PN1, PN2, PC1 and PC2 subdomains"/>
    <property type="match status" value="2"/>
</dbReference>
<dbReference type="SUPFAM" id="SSF82714">
    <property type="entry name" value="Multidrug efflux transporter AcrB TolC docking domain, DN and DC subdomains"/>
    <property type="match status" value="2"/>
</dbReference>
<feature type="transmembrane region" description="Helical" evidence="8">
    <location>
        <begin position="902"/>
        <end position="924"/>
    </location>
</feature>
<feature type="transmembrane region" description="Helical" evidence="8">
    <location>
        <begin position="1005"/>
        <end position="1028"/>
    </location>
</feature>
<dbReference type="OrthoDB" id="9758757at2"/>
<dbReference type="Gene3D" id="3.30.70.1440">
    <property type="entry name" value="Multidrug efflux transporter AcrB pore domain"/>
    <property type="match status" value="1"/>
</dbReference>
<comment type="subcellular location">
    <subcellularLocation>
        <location evidence="1">Cell membrane</location>
        <topology evidence="1">Multi-pass membrane protein</topology>
    </subcellularLocation>
</comment>
<dbReference type="Pfam" id="PF00873">
    <property type="entry name" value="ACR_tran"/>
    <property type="match status" value="1"/>
</dbReference>
<feature type="transmembrane region" description="Helical" evidence="8">
    <location>
        <begin position="531"/>
        <end position="557"/>
    </location>
</feature>
<evidence type="ECO:0000256" key="5">
    <source>
        <dbReference type="ARBA" id="ARBA00022692"/>
    </source>
</evidence>
<evidence type="ECO:0000313" key="10">
    <source>
        <dbReference type="Proteomes" id="UP000305654"/>
    </source>
</evidence>